<dbReference type="AlphaFoldDB" id="A0A9J8C0G7"/>
<dbReference type="SUPFAM" id="SSF57997">
    <property type="entry name" value="Tropomyosin"/>
    <property type="match status" value="1"/>
</dbReference>
<keyword evidence="3" id="KW-0963">Cytoplasm</keyword>
<protein>
    <recommendedName>
        <fullName evidence="10">Myosin tail domain-containing protein</fullName>
    </recommendedName>
</protein>
<evidence type="ECO:0000256" key="4">
    <source>
        <dbReference type="ARBA" id="ARBA00023054"/>
    </source>
</evidence>
<dbReference type="PANTHER" id="PTHR46349">
    <property type="entry name" value="CINGULIN-LIKE PROTEIN 1-RELATED"/>
    <property type="match status" value="1"/>
</dbReference>
<comment type="subcellular location">
    <subcellularLocation>
        <location evidence="1">Cytoplasm</location>
        <location evidence="1">Myofibril</location>
    </subcellularLocation>
</comment>
<feature type="compositionally biased region" description="Basic and acidic residues" evidence="9">
    <location>
        <begin position="1"/>
        <end position="11"/>
    </location>
</feature>
<keyword evidence="2" id="KW-0787">Thick filament</keyword>
<feature type="region of interest" description="Disordered" evidence="9">
    <location>
        <begin position="342"/>
        <end position="362"/>
    </location>
</feature>
<proteinExistence type="predicted"/>
<dbReference type="InterPro" id="IPR002928">
    <property type="entry name" value="Myosin_tail"/>
</dbReference>
<accession>A0A9J8C0G7</accession>
<organism evidence="11 12">
    <name type="scientific">Cyprinus carpio carpio</name>
    <dbReference type="NCBI Taxonomy" id="630221"/>
    <lineage>
        <taxon>Eukaryota</taxon>
        <taxon>Metazoa</taxon>
        <taxon>Chordata</taxon>
        <taxon>Craniata</taxon>
        <taxon>Vertebrata</taxon>
        <taxon>Euteleostomi</taxon>
        <taxon>Actinopterygii</taxon>
        <taxon>Neopterygii</taxon>
        <taxon>Teleostei</taxon>
        <taxon>Ostariophysi</taxon>
        <taxon>Cypriniformes</taxon>
        <taxon>Cyprinidae</taxon>
        <taxon>Cyprininae</taxon>
        <taxon>Cyprinus</taxon>
    </lineage>
</organism>
<dbReference type="Ensembl" id="ENSCCRT00000193456.1">
    <property type="protein sequence ID" value="ENSCCRP00000158855.1"/>
    <property type="gene ID" value="ENSCCRG00000060740.1"/>
</dbReference>
<keyword evidence="5" id="KW-0518">Myosin</keyword>
<dbReference type="GO" id="GO:0005923">
    <property type="term" value="C:bicellular tight junction"/>
    <property type="evidence" value="ECO:0007669"/>
    <property type="project" value="TreeGrafter"/>
</dbReference>
<sequence>MELSGAHDGRSQSDPVQASQADDDSGSFGVKVQVQGIAGRPYVVLNTQGRCSPEYPDVFLTDHHRPEFVSNMSGSASSTQTPRADHYRSLRAFKNPPAQLLNYQRNPEILRAYDPRNHRGWCSSPSSPMMVKRARIPVPGAGWDRVQEPAVESVPYQPSHIICRRSEPASEIQHTRTSAGSPQTGQGAHRRRFGPEEKRRSRSLESRSDGTEIGMQVGSFTQTDVSEVTGVRATSAGQQERSEVKEETGSGQATPDLLKGQRELPDQPDEDTAKLVMVNYLKDGSCEGEAIIRQKVELMFDKIHMLKFMTLEELEFAAPLEEINDLKDRRAALERHVTHLQQQLQEAQQNNESLSEQKEERNAELRRLQEALERSEQEQIIIRHKLTDMEKELQTSLDQLLQARRARDQCRSDMRDLQQQLSDIHDELDSAKSCEAGERDRLLQDLSQLRGEFMALQRVQEEQEEEISAHARDVEALQEEHQEEINRLLEATQEAKESVALLGQKVLEVAAEKGVGQALISELKQTKAELQQKICTLEEQISSLHHLIQQKQEHEKLLTERVEQLMMEKQNLEEELQEVRQQEEDMCGANRALMRHLEDTQSELSRLTRAHRELKERFEEERRQTEELQRRRGELEEQRRSQDRVLERLQEEMSAAVTGSEQETLRLQEEVDALRDQSQRELDTLHTQLHDTHTQLQTHTHATQEYQRERCVLEEKLSRCEFDLNEAELKTQQLQKRIKELEEKQQTHDDRHSKLMEVRVCELERSVLEERSSSDALMKRLERGREQMEQVRAEVLQERATRHELECDKIRLERQNKDLRGRVAQLEGSQRIGQDAVVSKLQQHLQELEERLLGEEREKSELQQMSRRLERRMKELTLHLEEEKLSLQDQRDQLALRLKTLKRQLDEAEEEIERLENSRKKLQRDMEEQQELNDQLKTEICGLRNHIRRNTRPNKAQTPADEDEEEDEDETDVTLDAK</sequence>
<evidence type="ECO:0000256" key="8">
    <source>
        <dbReference type="SAM" id="Coils"/>
    </source>
</evidence>
<feature type="region of interest" description="Disordered" evidence="9">
    <location>
        <begin position="946"/>
        <end position="978"/>
    </location>
</feature>
<keyword evidence="12" id="KW-1185">Reference proteome</keyword>
<evidence type="ECO:0000256" key="2">
    <source>
        <dbReference type="ARBA" id="ARBA00022433"/>
    </source>
</evidence>
<feature type="compositionally biased region" description="Low complexity" evidence="9">
    <location>
        <begin position="342"/>
        <end position="352"/>
    </location>
</feature>
<feature type="region of interest" description="Disordered" evidence="9">
    <location>
        <begin position="167"/>
        <end position="270"/>
    </location>
</feature>
<feature type="region of interest" description="Disordered" evidence="9">
    <location>
        <begin position="617"/>
        <end position="643"/>
    </location>
</feature>
<evidence type="ECO:0000313" key="11">
    <source>
        <dbReference type="Ensembl" id="ENSCCRP00000158855.1"/>
    </source>
</evidence>
<evidence type="ECO:0000259" key="10">
    <source>
        <dbReference type="Pfam" id="PF01576"/>
    </source>
</evidence>
<keyword evidence="6" id="KW-0505">Motor protein</keyword>
<dbReference type="GeneTree" id="ENSGT00940000154489"/>
<feature type="domain" description="Myosin tail" evidence="10">
    <location>
        <begin position="712"/>
        <end position="946"/>
    </location>
</feature>
<dbReference type="GO" id="GO:0016459">
    <property type="term" value="C:myosin complex"/>
    <property type="evidence" value="ECO:0007669"/>
    <property type="project" value="InterPro"/>
</dbReference>
<feature type="coiled-coil region" evidence="8">
    <location>
        <begin position="717"/>
        <end position="939"/>
    </location>
</feature>
<feature type="region of interest" description="Disordered" evidence="9">
    <location>
        <begin position="1"/>
        <end position="27"/>
    </location>
</feature>
<evidence type="ECO:0000256" key="5">
    <source>
        <dbReference type="ARBA" id="ARBA00023123"/>
    </source>
</evidence>
<evidence type="ECO:0000256" key="6">
    <source>
        <dbReference type="ARBA" id="ARBA00023175"/>
    </source>
</evidence>
<keyword evidence="4 8" id="KW-0175">Coiled coil</keyword>
<dbReference type="PANTHER" id="PTHR46349:SF6">
    <property type="entry name" value="MYOSIN-6-LIKE"/>
    <property type="match status" value="1"/>
</dbReference>
<evidence type="ECO:0000313" key="12">
    <source>
        <dbReference type="Proteomes" id="UP001108240"/>
    </source>
</evidence>
<evidence type="ECO:0000256" key="1">
    <source>
        <dbReference type="ARBA" id="ARBA00004657"/>
    </source>
</evidence>
<feature type="compositionally biased region" description="Acidic residues" evidence="9">
    <location>
        <begin position="960"/>
        <end position="978"/>
    </location>
</feature>
<evidence type="ECO:0000256" key="9">
    <source>
        <dbReference type="SAM" id="MobiDB-lite"/>
    </source>
</evidence>
<reference evidence="11" key="2">
    <citation type="submission" date="2025-09" db="UniProtKB">
        <authorList>
            <consortium name="Ensembl"/>
        </authorList>
    </citation>
    <scope>IDENTIFICATION</scope>
</reference>
<name>A0A9J8C0G7_CYPCA</name>
<reference evidence="11" key="1">
    <citation type="submission" date="2025-08" db="UniProtKB">
        <authorList>
            <consortium name="Ensembl"/>
        </authorList>
    </citation>
    <scope>IDENTIFICATION</scope>
</reference>
<keyword evidence="7" id="KW-0514">Muscle protein</keyword>
<feature type="compositionally biased region" description="Polar residues" evidence="9">
    <location>
        <begin position="175"/>
        <end position="186"/>
    </location>
</feature>
<dbReference type="Pfam" id="PF01576">
    <property type="entry name" value="Myosin_tail_1"/>
    <property type="match status" value="1"/>
</dbReference>
<evidence type="ECO:0000256" key="3">
    <source>
        <dbReference type="ARBA" id="ARBA00022490"/>
    </source>
</evidence>
<feature type="compositionally biased region" description="Basic and acidic residues" evidence="9">
    <location>
        <begin position="193"/>
        <end position="210"/>
    </location>
</feature>
<evidence type="ECO:0000256" key="7">
    <source>
        <dbReference type="ARBA" id="ARBA00023179"/>
    </source>
</evidence>
<dbReference type="Proteomes" id="UP001108240">
    <property type="component" value="Unplaced"/>
</dbReference>